<dbReference type="InterPro" id="IPR036390">
    <property type="entry name" value="WH_DNA-bd_sf"/>
</dbReference>
<feature type="domain" description="HTH lysR-type" evidence="6">
    <location>
        <begin position="1"/>
        <end position="58"/>
    </location>
</feature>
<dbReference type="Gene3D" id="3.40.190.10">
    <property type="entry name" value="Periplasmic binding protein-like II"/>
    <property type="match status" value="2"/>
</dbReference>
<evidence type="ECO:0000256" key="5">
    <source>
        <dbReference type="SAM" id="MobiDB-lite"/>
    </source>
</evidence>
<evidence type="ECO:0000256" key="3">
    <source>
        <dbReference type="ARBA" id="ARBA00023125"/>
    </source>
</evidence>
<dbReference type="Pfam" id="PF03466">
    <property type="entry name" value="LysR_substrate"/>
    <property type="match status" value="1"/>
</dbReference>
<gene>
    <name evidence="7" type="ORF">SCMU_10690</name>
</gene>
<evidence type="ECO:0000256" key="4">
    <source>
        <dbReference type="ARBA" id="ARBA00023163"/>
    </source>
</evidence>
<organism evidence="7 8">
    <name type="scientific">Sinomonas cyclohexanicum</name>
    <name type="common">Corynebacterium cyclohexanicum</name>
    <dbReference type="NCBI Taxonomy" id="322009"/>
    <lineage>
        <taxon>Bacteria</taxon>
        <taxon>Bacillati</taxon>
        <taxon>Actinomycetota</taxon>
        <taxon>Actinomycetes</taxon>
        <taxon>Micrococcales</taxon>
        <taxon>Micrococcaceae</taxon>
        <taxon>Sinomonas</taxon>
    </lineage>
</organism>
<keyword evidence="2" id="KW-0805">Transcription regulation</keyword>
<evidence type="ECO:0000313" key="7">
    <source>
        <dbReference type="EMBL" id="BCT75227.1"/>
    </source>
</evidence>
<proteinExistence type="inferred from homology"/>
<dbReference type="Pfam" id="PF00126">
    <property type="entry name" value="HTH_1"/>
    <property type="match status" value="1"/>
</dbReference>
<dbReference type="InterPro" id="IPR005119">
    <property type="entry name" value="LysR_subst-bd"/>
</dbReference>
<keyword evidence="3" id="KW-0238">DNA-binding</keyword>
<sequence>MDIRRMLALVEVARAGSLTAAAARLNYTVSAVSQQIGQLEDEAGQPLIERRPRGVTLTEAGEAVVRHAEHIERAVLAAHEELEEIAGLRTGTLRLGTIPTVTESFLPAAISAFRDRHPQIDLRVHSAQRADIGHLLESRGIDLAITWTRDEHEPSEPSGTRTELICRDPSVLLVPANHPLAQRPSVRMEDLRHEPWIIRTSTNVLALLQDACEAAGFSPVVSFEARSYQEAQAMVAVGMGIALVPQLSLHSLREDIKVITVISPTPPARRIVLARRRGERLSPSGAAMGQILLETGRSWNGGGPIPVPMRPPGRESQSIR</sequence>
<dbReference type="PANTHER" id="PTHR30346">
    <property type="entry name" value="TRANSCRIPTIONAL DUAL REGULATOR HCAR-RELATED"/>
    <property type="match status" value="1"/>
</dbReference>
<dbReference type="InterPro" id="IPR000847">
    <property type="entry name" value="LysR_HTH_N"/>
</dbReference>
<dbReference type="SUPFAM" id="SSF53850">
    <property type="entry name" value="Periplasmic binding protein-like II"/>
    <property type="match status" value="1"/>
</dbReference>
<keyword evidence="4" id="KW-0804">Transcription</keyword>
<evidence type="ECO:0000256" key="1">
    <source>
        <dbReference type="ARBA" id="ARBA00009437"/>
    </source>
</evidence>
<protein>
    <submittedName>
        <fullName evidence="7">LysR family transcriptional regulator</fullName>
    </submittedName>
</protein>
<dbReference type="PANTHER" id="PTHR30346:SF29">
    <property type="entry name" value="LYSR SUBSTRATE-BINDING"/>
    <property type="match status" value="1"/>
</dbReference>
<evidence type="ECO:0000259" key="6">
    <source>
        <dbReference type="PROSITE" id="PS50931"/>
    </source>
</evidence>
<dbReference type="SUPFAM" id="SSF46785">
    <property type="entry name" value="Winged helix' DNA-binding domain"/>
    <property type="match status" value="1"/>
</dbReference>
<keyword evidence="8" id="KW-1185">Reference proteome</keyword>
<accession>A0ABM7PSL6</accession>
<evidence type="ECO:0000256" key="2">
    <source>
        <dbReference type="ARBA" id="ARBA00023015"/>
    </source>
</evidence>
<reference evidence="7 8" key="1">
    <citation type="journal article" date="2021" name="J. Biosci. Bioeng.">
        <title>Identification and characterization of a chc gene cluster responsible for the aromatization pathway of cyclohexanecarboxylate degradation in Sinomonas cyclohexanicum ATCC 51369.</title>
        <authorList>
            <person name="Yamamoto T."/>
            <person name="Hasegawa Y."/>
            <person name="Lau P.C.K."/>
            <person name="Iwaki H."/>
        </authorList>
    </citation>
    <scope>NUCLEOTIDE SEQUENCE [LARGE SCALE GENOMIC DNA]</scope>
    <source>
        <strain evidence="7 8">ATCC 51369</strain>
    </source>
</reference>
<feature type="region of interest" description="Disordered" evidence="5">
    <location>
        <begin position="299"/>
        <end position="320"/>
    </location>
</feature>
<dbReference type="EMBL" id="AP024525">
    <property type="protein sequence ID" value="BCT75227.1"/>
    <property type="molecule type" value="Genomic_DNA"/>
</dbReference>
<dbReference type="Proteomes" id="UP001319861">
    <property type="component" value="Chromosome"/>
</dbReference>
<evidence type="ECO:0000313" key="8">
    <source>
        <dbReference type="Proteomes" id="UP001319861"/>
    </source>
</evidence>
<dbReference type="InterPro" id="IPR036388">
    <property type="entry name" value="WH-like_DNA-bd_sf"/>
</dbReference>
<dbReference type="CDD" id="cd08423">
    <property type="entry name" value="PBP2_LTTR_like_6"/>
    <property type="match status" value="1"/>
</dbReference>
<dbReference type="PROSITE" id="PS50931">
    <property type="entry name" value="HTH_LYSR"/>
    <property type="match status" value="1"/>
</dbReference>
<comment type="similarity">
    <text evidence="1">Belongs to the LysR transcriptional regulatory family.</text>
</comment>
<dbReference type="Gene3D" id="1.10.10.10">
    <property type="entry name" value="Winged helix-like DNA-binding domain superfamily/Winged helix DNA-binding domain"/>
    <property type="match status" value="1"/>
</dbReference>
<name>A0ABM7PSL6_SINCY</name>